<sequence length="69" mass="8298">MIGNEKTKIYFESLQKIVDKGFLKDFIYSQTFGVVIYPDGENRKNLYSDFIKQNNIPEDVIELMYRIYY</sequence>
<name>A0A1N6E609_9FLAO</name>
<dbReference type="Proteomes" id="UP000185207">
    <property type="component" value="Unassembled WGS sequence"/>
</dbReference>
<dbReference type="EMBL" id="FSRK01000001">
    <property type="protein sequence ID" value="SIN78444.1"/>
    <property type="molecule type" value="Genomic_DNA"/>
</dbReference>
<dbReference type="AlphaFoldDB" id="A0A1N6E609"/>
<gene>
    <name evidence="1" type="ORF">SAMN05444409_0318</name>
</gene>
<dbReference type="STRING" id="1416779.SAMN05444409_0318"/>
<accession>A0A1N6E609</accession>
<evidence type="ECO:0000313" key="2">
    <source>
        <dbReference type="Proteomes" id="UP000185207"/>
    </source>
</evidence>
<reference evidence="2" key="1">
    <citation type="submission" date="2016-11" db="EMBL/GenBank/DDBJ databases">
        <authorList>
            <person name="Varghese N."/>
            <person name="Submissions S."/>
        </authorList>
    </citation>
    <scope>NUCLEOTIDE SEQUENCE [LARGE SCALE GENOMIC DNA]</scope>
    <source>
        <strain evidence="2">DSM 27623</strain>
    </source>
</reference>
<evidence type="ECO:0000313" key="1">
    <source>
        <dbReference type="EMBL" id="SIN78444.1"/>
    </source>
</evidence>
<protein>
    <submittedName>
        <fullName evidence="1">Uncharacterized protein</fullName>
    </submittedName>
</protein>
<keyword evidence="2" id="KW-1185">Reference proteome</keyword>
<organism evidence="1 2">
    <name type="scientific">Epilithonimonas zeae</name>
    <dbReference type="NCBI Taxonomy" id="1416779"/>
    <lineage>
        <taxon>Bacteria</taxon>
        <taxon>Pseudomonadati</taxon>
        <taxon>Bacteroidota</taxon>
        <taxon>Flavobacteriia</taxon>
        <taxon>Flavobacteriales</taxon>
        <taxon>Weeksellaceae</taxon>
        <taxon>Chryseobacterium group</taxon>
        <taxon>Epilithonimonas</taxon>
    </lineage>
</organism>
<proteinExistence type="predicted"/>
<dbReference type="RefSeq" id="WP_074233172.1">
    <property type="nucleotide sequence ID" value="NZ_FSRK01000001.1"/>
</dbReference>